<dbReference type="RefSeq" id="XP_046060861.1">
    <property type="nucleotide sequence ID" value="XM_046204859.1"/>
</dbReference>
<sequence length="425" mass="46524">MDSSAPRKSPQRRPPPPHLQEFYSFVDGQGDSPAQLDTSTLQSDVPNVSTSNSLFDFAGMSLEEVHQNIHSQKLRSDSFLSSQPSMTPSTLDLETLITKKDFNDTIGSCRDLVRTAAAYRDALVALGTAASEFGRSLEDCARCKGAGATSEGLMTASGFHHQIANHQQILAHSLSTGFERPVSEIISNFERTYKENDTSFKKEIKDKITQLRHKEAANHKLSRKKTRNIIAYKSNLLQLASQLDEIDRAKHDYYVSSYEQTQSAFARILGQTSSVVAMETQMYDNIARKALAGGGLDKLLDDSRDINLEESVASENATLEAVEEEQGSPSVAEQEQQQQSPKSSRHLSIASESSVEEADKTADTFFSPPVVKSRGEEVADTDPDRTPTNDPPDHSSTFSLPTATSSSTPVAPTVTRADSVNVVYI</sequence>
<evidence type="ECO:0000256" key="1">
    <source>
        <dbReference type="SAM" id="MobiDB-lite"/>
    </source>
</evidence>
<dbReference type="OrthoDB" id="5594612at2759"/>
<feature type="compositionally biased region" description="Polar residues" evidence="1">
    <location>
        <begin position="35"/>
        <end position="47"/>
    </location>
</feature>
<dbReference type="EMBL" id="JAEUBE010000295">
    <property type="protein sequence ID" value="KAH3665657.1"/>
    <property type="molecule type" value="Genomic_DNA"/>
</dbReference>
<protein>
    <recommendedName>
        <fullName evidence="4">Protein IVY1</fullName>
    </recommendedName>
</protein>
<dbReference type="PANTHER" id="PTHR38407:SF1">
    <property type="entry name" value="PROTEIN IVY1"/>
    <property type="match status" value="1"/>
</dbReference>
<reference evidence="2" key="1">
    <citation type="journal article" date="2021" name="Open Biol.">
        <title>Shared evolutionary footprints suggest mitochondrial oxidative damage underlies multiple complex I losses in fungi.</title>
        <authorList>
            <person name="Schikora-Tamarit M.A."/>
            <person name="Marcet-Houben M."/>
            <person name="Nosek J."/>
            <person name="Gabaldon T."/>
        </authorList>
    </citation>
    <scope>NUCLEOTIDE SEQUENCE</scope>
    <source>
        <strain evidence="2">CBS6075</strain>
    </source>
</reference>
<evidence type="ECO:0000313" key="2">
    <source>
        <dbReference type="EMBL" id="KAH3665657.1"/>
    </source>
</evidence>
<dbReference type="GeneID" id="70235810"/>
<dbReference type="InterPro" id="IPR027267">
    <property type="entry name" value="AH/BAR_dom_sf"/>
</dbReference>
<evidence type="ECO:0008006" key="4">
    <source>
        <dbReference type="Google" id="ProtNLM"/>
    </source>
</evidence>
<feature type="compositionally biased region" description="Low complexity" evidence="1">
    <location>
        <begin position="395"/>
        <end position="413"/>
    </location>
</feature>
<feature type="compositionally biased region" description="Basic and acidic residues" evidence="1">
    <location>
        <begin position="373"/>
        <end position="393"/>
    </location>
</feature>
<comment type="caution">
    <text evidence="2">The sequence shown here is derived from an EMBL/GenBank/DDBJ whole genome shotgun (WGS) entry which is preliminary data.</text>
</comment>
<feature type="region of interest" description="Disordered" evidence="1">
    <location>
        <begin position="1"/>
        <end position="47"/>
    </location>
</feature>
<organism evidence="2 3">
    <name type="scientific">Ogataea philodendri</name>
    <dbReference type="NCBI Taxonomy" id="1378263"/>
    <lineage>
        <taxon>Eukaryota</taxon>
        <taxon>Fungi</taxon>
        <taxon>Dikarya</taxon>
        <taxon>Ascomycota</taxon>
        <taxon>Saccharomycotina</taxon>
        <taxon>Pichiomycetes</taxon>
        <taxon>Pichiales</taxon>
        <taxon>Pichiaceae</taxon>
        <taxon>Ogataea</taxon>
    </lineage>
</organism>
<gene>
    <name evidence="2" type="ORF">OGAPHI_003845</name>
</gene>
<dbReference type="AlphaFoldDB" id="A0A9P8P5L4"/>
<evidence type="ECO:0000313" key="3">
    <source>
        <dbReference type="Proteomes" id="UP000769157"/>
    </source>
</evidence>
<dbReference type="InterPro" id="IPR037470">
    <property type="entry name" value="IVY1"/>
</dbReference>
<keyword evidence="3" id="KW-1185">Reference proteome</keyword>
<dbReference type="Proteomes" id="UP000769157">
    <property type="component" value="Unassembled WGS sequence"/>
</dbReference>
<dbReference type="GO" id="GO:0005543">
    <property type="term" value="F:phospholipid binding"/>
    <property type="evidence" value="ECO:0007669"/>
    <property type="project" value="InterPro"/>
</dbReference>
<accession>A0A9P8P5L4</accession>
<dbReference type="GO" id="GO:0042144">
    <property type="term" value="P:vacuole fusion, non-autophagic"/>
    <property type="evidence" value="ECO:0007669"/>
    <property type="project" value="InterPro"/>
</dbReference>
<feature type="region of interest" description="Disordered" evidence="1">
    <location>
        <begin position="313"/>
        <end position="413"/>
    </location>
</feature>
<dbReference type="SUPFAM" id="SSF103657">
    <property type="entry name" value="BAR/IMD domain-like"/>
    <property type="match status" value="1"/>
</dbReference>
<dbReference type="GO" id="GO:0000329">
    <property type="term" value="C:fungal-type vacuole membrane"/>
    <property type="evidence" value="ECO:0007669"/>
    <property type="project" value="InterPro"/>
</dbReference>
<dbReference type="Gene3D" id="1.20.1270.60">
    <property type="entry name" value="Arfaptin homology (AH) domain/BAR domain"/>
    <property type="match status" value="1"/>
</dbReference>
<name>A0A9P8P5L4_9ASCO</name>
<dbReference type="PANTHER" id="PTHR38407">
    <property type="entry name" value="PROTEIN IVY1"/>
    <property type="match status" value="1"/>
</dbReference>
<reference evidence="2" key="2">
    <citation type="submission" date="2021-01" db="EMBL/GenBank/DDBJ databases">
        <authorList>
            <person name="Schikora-Tamarit M.A."/>
        </authorList>
    </citation>
    <scope>NUCLEOTIDE SEQUENCE</scope>
    <source>
        <strain evidence="2">CBS6075</strain>
    </source>
</reference>
<proteinExistence type="predicted"/>